<feature type="region of interest" description="Disordered" evidence="1">
    <location>
        <begin position="156"/>
        <end position="332"/>
    </location>
</feature>
<sequence>MGPEPQTKTEATTVISTLRSNFQSSAEAIARLEKYIDHLEELLLEKLGRQEFERRLEGLVFRDQRREESLFIPDDTSMVSRKRGSSSIDSGSSPKKFRSESLTSSSLSNTSGLGRSILDNRRSLHGNSPDVSPKTSRKTSILQLSTVETEQAISTEQRQMVQHPVLPRPPPPPPRRVSHSAMLPNIHPSSNFHSRSGRSRSSTPTAPPYSATHTSSSVSSSSPLSSSARRDSVHSDKPSKQSRSSSISSSSTPKTPSLTRINLTNPVSTSKRHIVPPRLPKNSVVPVAQTSTPLTNKPSSHGDKTSTLSSSSEHLAPSVSASRPFALPNKPGFGSDRAVLLLDHQQQQPLSLTRKPWRASKK</sequence>
<evidence type="ECO:0000313" key="2">
    <source>
        <dbReference type="EMBL" id="KAK6005365.1"/>
    </source>
</evidence>
<dbReference type="EMBL" id="JASGXD010000006">
    <property type="protein sequence ID" value="KAK6005365.1"/>
    <property type="molecule type" value="Genomic_DNA"/>
</dbReference>
<evidence type="ECO:0000256" key="1">
    <source>
        <dbReference type="SAM" id="MobiDB-lite"/>
    </source>
</evidence>
<feature type="compositionally biased region" description="Low complexity" evidence="1">
    <location>
        <begin position="100"/>
        <end position="116"/>
    </location>
</feature>
<gene>
    <name evidence="2" type="ORF">QM012_008144</name>
</gene>
<feature type="compositionally biased region" description="Low complexity" evidence="1">
    <location>
        <begin position="241"/>
        <end position="259"/>
    </location>
</feature>
<feature type="compositionally biased region" description="Polar residues" evidence="1">
    <location>
        <begin position="288"/>
        <end position="313"/>
    </location>
</feature>
<feature type="compositionally biased region" description="Pro residues" evidence="1">
    <location>
        <begin position="166"/>
        <end position="175"/>
    </location>
</feature>
<feature type="compositionally biased region" description="Low complexity" evidence="1">
    <location>
        <begin position="188"/>
        <end position="227"/>
    </location>
</feature>
<protein>
    <submittedName>
        <fullName evidence="2">Uncharacterized protein</fullName>
    </submittedName>
</protein>
<accession>A0ABR0TN55</accession>
<name>A0ABR0TN55_AURPU</name>
<evidence type="ECO:0000313" key="3">
    <source>
        <dbReference type="Proteomes" id="UP001341245"/>
    </source>
</evidence>
<feature type="region of interest" description="Disordered" evidence="1">
    <location>
        <begin position="72"/>
        <end position="143"/>
    </location>
</feature>
<dbReference type="Proteomes" id="UP001341245">
    <property type="component" value="Unassembled WGS sequence"/>
</dbReference>
<feature type="compositionally biased region" description="Polar residues" evidence="1">
    <location>
        <begin position="125"/>
        <end position="143"/>
    </location>
</feature>
<keyword evidence="3" id="KW-1185">Reference proteome</keyword>
<proteinExistence type="predicted"/>
<comment type="caution">
    <text evidence="2">The sequence shown here is derived from an EMBL/GenBank/DDBJ whole genome shotgun (WGS) entry which is preliminary data.</text>
</comment>
<organism evidence="2 3">
    <name type="scientific">Aureobasidium pullulans</name>
    <name type="common">Black yeast</name>
    <name type="synonym">Pullularia pullulans</name>
    <dbReference type="NCBI Taxonomy" id="5580"/>
    <lineage>
        <taxon>Eukaryota</taxon>
        <taxon>Fungi</taxon>
        <taxon>Dikarya</taxon>
        <taxon>Ascomycota</taxon>
        <taxon>Pezizomycotina</taxon>
        <taxon>Dothideomycetes</taxon>
        <taxon>Dothideomycetidae</taxon>
        <taxon>Dothideales</taxon>
        <taxon>Saccotheciaceae</taxon>
        <taxon>Aureobasidium</taxon>
    </lineage>
</organism>
<feature type="compositionally biased region" description="Basic and acidic residues" evidence="1">
    <location>
        <begin position="228"/>
        <end position="239"/>
    </location>
</feature>
<feature type="compositionally biased region" description="Polar residues" evidence="1">
    <location>
        <begin position="260"/>
        <end position="269"/>
    </location>
</feature>
<reference evidence="2 3" key="1">
    <citation type="submission" date="2023-11" db="EMBL/GenBank/DDBJ databases">
        <title>Draft genome sequence and annotation of the polyextremotolerant black yeast-like fungus Aureobasidium pullulans NRRL 62042.</title>
        <authorList>
            <person name="Dielentheis-Frenken M.R.E."/>
            <person name="Wibberg D."/>
            <person name="Blank L.M."/>
            <person name="Tiso T."/>
        </authorList>
    </citation>
    <scope>NUCLEOTIDE SEQUENCE [LARGE SCALE GENOMIC DNA]</scope>
    <source>
        <strain evidence="2 3">NRRL 62042</strain>
    </source>
</reference>